<feature type="region of interest" description="Disordered" evidence="1">
    <location>
        <begin position="36"/>
        <end position="66"/>
    </location>
</feature>
<dbReference type="AlphaFoldDB" id="A0A176S068"/>
<gene>
    <name evidence="2" type="ORF">THIOM_002898</name>
</gene>
<comment type="caution">
    <text evidence="2">The sequence shown here is derived from an EMBL/GenBank/DDBJ whole genome shotgun (WGS) entry which is preliminary data.</text>
</comment>
<proteinExistence type="predicted"/>
<evidence type="ECO:0008006" key="4">
    <source>
        <dbReference type="Google" id="ProtNLM"/>
    </source>
</evidence>
<reference evidence="2 3" key="1">
    <citation type="submission" date="2016-05" db="EMBL/GenBank/DDBJ databases">
        <title>Single-cell genome of chain-forming Candidatus Thiomargarita nelsonii and comparison to other large sulfur-oxidizing bacteria.</title>
        <authorList>
            <person name="Winkel M."/>
            <person name="Salman V."/>
            <person name="Woyke T."/>
            <person name="Schulz-Vogt H."/>
            <person name="Richter M."/>
            <person name="Flood B."/>
            <person name="Bailey J."/>
            <person name="Amann R."/>
            <person name="Mussmann M."/>
        </authorList>
    </citation>
    <scope>NUCLEOTIDE SEQUENCE [LARGE SCALE GENOMIC DNA]</scope>
    <source>
        <strain evidence="2 3">THI036</strain>
    </source>
</reference>
<sequence length="103" mass="11536">MRAFRDTLDSEVSPESYDNPYIGQMFDLIKEDKITPDERAKMKEENNQEEGQKTALEKGREEGRKEALEEAARNFLAIGSLSAEQIASATGLTLERVKALSAQ</sequence>
<name>A0A176S068_9GAMM</name>
<organism evidence="2 3">
    <name type="scientific">Candidatus Thiomargarita nelsonii</name>
    <dbReference type="NCBI Taxonomy" id="1003181"/>
    <lineage>
        <taxon>Bacteria</taxon>
        <taxon>Pseudomonadati</taxon>
        <taxon>Pseudomonadota</taxon>
        <taxon>Gammaproteobacteria</taxon>
        <taxon>Thiotrichales</taxon>
        <taxon>Thiotrichaceae</taxon>
        <taxon>Thiomargarita</taxon>
    </lineage>
</organism>
<dbReference type="Proteomes" id="UP000076962">
    <property type="component" value="Unassembled WGS sequence"/>
</dbReference>
<protein>
    <recommendedName>
        <fullName evidence="4">Transposase</fullName>
    </recommendedName>
</protein>
<dbReference type="EMBL" id="LUTY01001704">
    <property type="protein sequence ID" value="OAD21339.1"/>
    <property type="molecule type" value="Genomic_DNA"/>
</dbReference>
<evidence type="ECO:0000313" key="2">
    <source>
        <dbReference type="EMBL" id="OAD21339.1"/>
    </source>
</evidence>
<evidence type="ECO:0000256" key="1">
    <source>
        <dbReference type="SAM" id="MobiDB-lite"/>
    </source>
</evidence>
<keyword evidence="3" id="KW-1185">Reference proteome</keyword>
<evidence type="ECO:0000313" key="3">
    <source>
        <dbReference type="Proteomes" id="UP000076962"/>
    </source>
</evidence>
<accession>A0A176S068</accession>